<evidence type="ECO:0000256" key="4">
    <source>
        <dbReference type="PROSITE-ProRule" id="PRU00175"/>
    </source>
</evidence>
<feature type="region of interest" description="Disordered" evidence="5">
    <location>
        <begin position="19"/>
        <end position="62"/>
    </location>
</feature>
<dbReference type="Gene3D" id="3.30.40.10">
    <property type="entry name" value="Zinc/RING finger domain, C3HC4 (zinc finger)"/>
    <property type="match status" value="2"/>
</dbReference>
<proteinExistence type="predicted"/>
<dbReference type="AlphaFoldDB" id="A0A835FQR9"/>
<gene>
    <name evidence="8" type="ORF">HU200_006597</name>
    <name evidence="7" type="ORF">HU200_032414</name>
</gene>
<evidence type="ECO:0000259" key="6">
    <source>
        <dbReference type="PROSITE" id="PS50089"/>
    </source>
</evidence>
<dbReference type="SMART" id="SM00184">
    <property type="entry name" value="RING"/>
    <property type="match status" value="2"/>
</dbReference>
<dbReference type="SUPFAM" id="SSF57850">
    <property type="entry name" value="RING/U-box"/>
    <property type="match status" value="2"/>
</dbReference>
<dbReference type="EMBL" id="JACEFO010001778">
    <property type="protein sequence ID" value="KAF8703595.1"/>
    <property type="molecule type" value="Genomic_DNA"/>
</dbReference>
<dbReference type="PROSITE" id="PS50089">
    <property type="entry name" value="ZF_RING_2"/>
    <property type="match status" value="1"/>
</dbReference>
<evidence type="ECO:0000256" key="1">
    <source>
        <dbReference type="ARBA" id="ARBA00022723"/>
    </source>
</evidence>
<keyword evidence="1" id="KW-0479">Metal-binding</keyword>
<dbReference type="GO" id="GO:0061630">
    <property type="term" value="F:ubiquitin protein ligase activity"/>
    <property type="evidence" value="ECO:0007669"/>
    <property type="project" value="TreeGrafter"/>
</dbReference>
<dbReference type="Pfam" id="PF13639">
    <property type="entry name" value="zf-RING_2"/>
    <property type="match status" value="1"/>
</dbReference>
<feature type="compositionally biased region" description="Polar residues" evidence="5">
    <location>
        <begin position="461"/>
        <end position="482"/>
    </location>
</feature>
<dbReference type="Proteomes" id="UP000636709">
    <property type="component" value="Unassembled WGS sequence"/>
</dbReference>
<accession>A0A835FQR9</accession>
<organism evidence="8 9">
    <name type="scientific">Digitaria exilis</name>
    <dbReference type="NCBI Taxonomy" id="1010633"/>
    <lineage>
        <taxon>Eukaryota</taxon>
        <taxon>Viridiplantae</taxon>
        <taxon>Streptophyta</taxon>
        <taxon>Embryophyta</taxon>
        <taxon>Tracheophyta</taxon>
        <taxon>Spermatophyta</taxon>
        <taxon>Magnoliopsida</taxon>
        <taxon>Liliopsida</taxon>
        <taxon>Poales</taxon>
        <taxon>Poaceae</taxon>
        <taxon>PACMAD clade</taxon>
        <taxon>Panicoideae</taxon>
        <taxon>Panicodae</taxon>
        <taxon>Paniceae</taxon>
        <taxon>Anthephorinae</taxon>
        <taxon>Digitaria</taxon>
    </lineage>
</organism>
<dbReference type="GO" id="GO:0016567">
    <property type="term" value="P:protein ubiquitination"/>
    <property type="evidence" value="ECO:0007669"/>
    <property type="project" value="TreeGrafter"/>
</dbReference>
<dbReference type="InterPro" id="IPR013083">
    <property type="entry name" value="Znf_RING/FYVE/PHD"/>
</dbReference>
<protein>
    <recommendedName>
        <fullName evidence="6">RING-type domain-containing protein</fullName>
    </recommendedName>
</protein>
<evidence type="ECO:0000313" key="7">
    <source>
        <dbReference type="EMBL" id="KAF8703595.1"/>
    </source>
</evidence>
<feature type="region of interest" description="Disordered" evidence="5">
    <location>
        <begin position="282"/>
        <end position="322"/>
    </location>
</feature>
<keyword evidence="2 4" id="KW-0863">Zinc-finger</keyword>
<dbReference type="EMBL" id="JACEFO010000444">
    <property type="protein sequence ID" value="KAF8769390.1"/>
    <property type="molecule type" value="Genomic_DNA"/>
</dbReference>
<feature type="compositionally biased region" description="Basic and acidic residues" evidence="5">
    <location>
        <begin position="293"/>
        <end position="307"/>
    </location>
</feature>
<evidence type="ECO:0000256" key="2">
    <source>
        <dbReference type="ARBA" id="ARBA00022771"/>
    </source>
</evidence>
<dbReference type="PANTHER" id="PTHR45969:SF90">
    <property type="entry name" value="OJ991113_30.9 PROTEIN"/>
    <property type="match status" value="1"/>
</dbReference>
<feature type="compositionally biased region" description="Polar residues" evidence="5">
    <location>
        <begin position="197"/>
        <end position="219"/>
    </location>
</feature>
<evidence type="ECO:0000256" key="5">
    <source>
        <dbReference type="SAM" id="MobiDB-lite"/>
    </source>
</evidence>
<dbReference type="PANTHER" id="PTHR45969">
    <property type="entry name" value="RING ZINC FINGER PROTEIN-RELATED"/>
    <property type="match status" value="1"/>
</dbReference>
<keyword evidence="9" id="KW-1185">Reference proteome</keyword>
<feature type="region of interest" description="Disordered" evidence="5">
    <location>
        <begin position="183"/>
        <end position="237"/>
    </location>
</feature>
<dbReference type="GO" id="GO:0008270">
    <property type="term" value="F:zinc ion binding"/>
    <property type="evidence" value="ECO:0007669"/>
    <property type="project" value="UniProtKB-KW"/>
</dbReference>
<sequence>MGEIAPIAASLQTAGARSTAGVGNRDAGPTLLPIANSTQTQERAKEARARQGAKGAGDRAREGAMASDDLSLGKAFAVLLGASSPVIIYYGAYRTGLLAKGWRWLRVMTLGGVTTLERKLSYNCAICQDSMDVLEEVRTLSCNHVFHCRETDKCKNVIDKWLLTQPKMFCPVCRKTPRVVLPWKAPPPASPAPAASTDQEQPESSSAAAGQEQPGSSSSRLEDTAPPQSSRDLEDPLLPQSQITVGDTQLLGSSPSGSCDSSGFRCTTRLVVGNVTWGPHCNKLPQPEPAVFETREQQREAESERRAAQGGREGGGSEEGAMADDDAINVATKIIGVAVGSSASAFFAAGASSWLALKLGWWRLRVVGLGGVTTLDQALGYDCALCRLSLDQREEVRTLSCDHVFHFRKGAKCSGNTVDDWLRENRMRCPVCCRIAYPVLPWKAPPTSPPPAPSRSPSTTDLEAQLQQSSATDLETQVSQPSAMGATTDAVVAVVQGHTTVTVTVTITATIAVTIAVADSLTPCTLAPCPLAHAKAQQVSSSLHLHRQQQGDMQLGGSLVIPSTSCNCGAPRSEHRIAALAPWRQLCLHGEAAIVIQILSPPLLHLDRNQKWVMLGYMAAMEAEAEMLLLSADARHLLLAVADASAGGASTSGTAILMPYGAR</sequence>
<name>A0A835FQR9_9POAL</name>
<dbReference type="InterPro" id="IPR001841">
    <property type="entry name" value="Znf_RING"/>
</dbReference>
<feature type="domain" description="RING-type" evidence="6">
    <location>
        <begin position="124"/>
        <end position="174"/>
    </location>
</feature>
<reference evidence="8" key="1">
    <citation type="submission" date="2020-07" db="EMBL/GenBank/DDBJ databases">
        <title>Genome sequence and genetic diversity analysis of an under-domesticated orphan crop, white fonio (Digitaria exilis).</title>
        <authorList>
            <person name="Bennetzen J.L."/>
            <person name="Chen S."/>
            <person name="Ma X."/>
            <person name="Wang X."/>
            <person name="Yssel A.E.J."/>
            <person name="Chaluvadi S.R."/>
            <person name="Johnson M."/>
            <person name="Gangashetty P."/>
            <person name="Hamidou F."/>
            <person name="Sanogo M.D."/>
            <person name="Zwaenepoel A."/>
            <person name="Wallace J."/>
            <person name="Van De Peer Y."/>
            <person name="Van Deynze A."/>
        </authorList>
    </citation>
    <scope>NUCLEOTIDE SEQUENCE</scope>
    <source>
        <tissue evidence="8">Leaves</tissue>
    </source>
</reference>
<evidence type="ECO:0000256" key="3">
    <source>
        <dbReference type="ARBA" id="ARBA00022833"/>
    </source>
</evidence>
<evidence type="ECO:0000313" key="9">
    <source>
        <dbReference type="Proteomes" id="UP000636709"/>
    </source>
</evidence>
<feature type="compositionally biased region" description="Pro residues" evidence="5">
    <location>
        <begin position="444"/>
        <end position="454"/>
    </location>
</feature>
<feature type="region of interest" description="Disordered" evidence="5">
    <location>
        <begin position="444"/>
        <end position="482"/>
    </location>
</feature>
<comment type="caution">
    <text evidence="8">The sequence shown here is derived from an EMBL/GenBank/DDBJ whole genome shotgun (WGS) entry which is preliminary data.</text>
</comment>
<evidence type="ECO:0000313" key="8">
    <source>
        <dbReference type="EMBL" id="KAF8769390.1"/>
    </source>
</evidence>
<keyword evidence="3" id="KW-0862">Zinc</keyword>